<feature type="domain" description="ENPP1-3/EXOG-like endonuclease/phosphodiesterase" evidence="4">
    <location>
        <begin position="55"/>
        <end position="262"/>
    </location>
</feature>
<evidence type="ECO:0000313" key="7">
    <source>
        <dbReference type="Proteomes" id="UP000464178"/>
    </source>
</evidence>
<evidence type="ECO:0000256" key="3">
    <source>
        <dbReference type="SAM" id="SignalP"/>
    </source>
</evidence>
<dbReference type="PANTHER" id="PTHR13966:SF5">
    <property type="entry name" value="ENDONUCLEASE G, MITOCHONDRIAL"/>
    <property type="match status" value="1"/>
</dbReference>
<evidence type="ECO:0000256" key="2">
    <source>
        <dbReference type="PIRSR" id="PIRSR640255-2"/>
    </source>
</evidence>
<dbReference type="KEGG" id="gms:SOIL9_46540"/>
<evidence type="ECO:0000313" key="6">
    <source>
        <dbReference type="EMBL" id="VTR93060.1"/>
    </source>
</evidence>
<accession>A0A6P2D0S5</accession>
<keyword evidence="2" id="KW-0479">Metal-binding</keyword>
<dbReference type="AlphaFoldDB" id="A0A6P2D0S5"/>
<dbReference type="SMART" id="SM00892">
    <property type="entry name" value="Endonuclease_NS"/>
    <property type="match status" value="1"/>
</dbReference>
<keyword evidence="3" id="KW-0732">Signal</keyword>
<evidence type="ECO:0000259" key="5">
    <source>
        <dbReference type="SMART" id="SM00892"/>
    </source>
</evidence>
<keyword evidence="7" id="KW-1185">Reference proteome</keyword>
<feature type="domain" description="DNA/RNA non-specific endonuclease/pyrophosphatase/phosphodiesterase" evidence="5">
    <location>
        <begin position="54"/>
        <end position="262"/>
    </location>
</feature>
<dbReference type="InterPro" id="IPR044925">
    <property type="entry name" value="His-Me_finger_sf"/>
</dbReference>
<dbReference type="CDD" id="cd00091">
    <property type="entry name" value="NUC"/>
    <property type="match status" value="1"/>
</dbReference>
<dbReference type="InterPro" id="IPR044929">
    <property type="entry name" value="DNA/RNA_non-sp_Endonuclease_sf"/>
</dbReference>
<feature type="chain" id="PRO_5027057306" description="Endonuclease" evidence="3">
    <location>
        <begin position="23"/>
        <end position="281"/>
    </location>
</feature>
<reference evidence="6 7" key="1">
    <citation type="submission" date="2019-05" db="EMBL/GenBank/DDBJ databases">
        <authorList>
            <consortium name="Science for Life Laboratories"/>
        </authorList>
    </citation>
    <scope>NUCLEOTIDE SEQUENCE [LARGE SCALE GENOMIC DNA]</scope>
    <source>
        <strain evidence="6">Soil9</strain>
    </source>
</reference>
<dbReference type="RefSeq" id="WP_162667846.1">
    <property type="nucleotide sequence ID" value="NZ_LR593886.1"/>
</dbReference>
<dbReference type="GO" id="GO:0016787">
    <property type="term" value="F:hydrolase activity"/>
    <property type="evidence" value="ECO:0007669"/>
    <property type="project" value="InterPro"/>
</dbReference>
<sequence length="281" mass="30914">MKRLLLILALAVAALPVLPVSADPPKPPANRNVRYGMPGEAKPDPAHKEAYLIDRPQYVLSYNDKHKTANWACWNLTAKDIGHTARGAFEPDKGLPKGFTHITSANYTGSGFDRGHLVPSKDRSDTEENNDAVFLMTNMVPQSAACNQKGWERFESYCRTLAADGKELYIAAGPHGIGGVANDGTKKLTIGKNAPFITVPAHVWKVALVLDKGTNPTKNTRVIAVWMPNDDTVTDDWPHYRVSVAEVEKKTGLKFFPLVPKEVSEVLKEKPDAVKVTVHKR</sequence>
<dbReference type="InterPro" id="IPR020821">
    <property type="entry name" value="ENPP1-3/EXOG-like_nuc-like"/>
</dbReference>
<gene>
    <name evidence="6" type="ORF">SOIL9_46540</name>
</gene>
<feature type="active site" description="Proton acceptor" evidence="1">
    <location>
        <position position="116"/>
    </location>
</feature>
<proteinExistence type="predicted"/>
<protein>
    <recommendedName>
        <fullName evidence="8">Endonuclease</fullName>
    </recommendedName>
</protein>
<organism evidence="6 7">
    <name type="scientific">Gemmata massiliana</name>
    <dbReference type="NCBI Taxonomy" id="1210884"/>
    <lineage>
        <taxon>Bacteria</taxon>
        <taxon>Pseudomonadati</taxon>
        <taxon>Planctomycetota</taxon>
        <taxon>Planctomycetia</taxon>
        <taxon>Gemmatales</taxon>
        <taxon>Gemmataceae</taxon>
        <taxon>Gemmata</taxon>
    </lineage>
</organism>
<keyword evidence="6" id="KW-0378">Hydrolase</keyword>
<evidence type="ECO:0000256" key="1">
    <source>
        <dbReference type="PIRSR" id="PIRSR640255-1"/>
    </source>
</evidence>
<dbReference type="PANTHER" id="PTHR13966">
    <property type="entry name" value="ENDONUCLEASE RELATED"/>
    <property type="match status" value="1"/>
</dbReference>
<dbReference type="Gene3D" id="3.40.570.10">
    <property type="entry name" value="Extracellular Endonuclease, subunit A"/>
    <property type="match status" value="1"/>
</dbReference>
<feature type="binding site" evidence="2">
    <location>
        <position position="147"/>
    </location>
    <ligand>
        <name>Mg(2+)</name>
        <dbReference type="ChEBI" id="CHEBI:18420"/>
        <note>catalytic</note>
    </ligand>
</feature>
<dbReference type="SUPFAM" id="SSF54060">
    <property type="entry name" value="His-Me finger endonucleases"/>
    <property type="match status" value="1"/>
</dbReference>
<dbReference type="Proteomes" id="UP000464178">
    <property type="component" value="Chromosome"/>
</dbReference>
<dbReference type="GO" id="GO:0046872">
    <property type="term" value="F:metal ion binding"/>
    <property type="evidence" value="ECO:0007669"/>
    <property type="project" value="UniProtKB-KW"/>
</dbReference>
<dbReference type="GO" id="GO:0004519">
    <property type="term" value="F:endonuclease activity"/>
    <property type="evidence" value="ECO:0007669"/>
    <property type="project" value="UniProtKB-KW"/>
</dbReference>
<keyword evidence="6" id="KW-0255">Endonuclease</keyword>
<dbReference type="Pfam" id="PF01223">
    <property type="entry name" value="Endonuclease_NS"/>
    <property type="match status" value="1"/>
</dbReference>
<dbReference type="InterPro" id="IPR001604">
    <property type="entry name" value="Endo_G_ENPP1-like_dom"/>
</dbReference>
<feature type="signal peptide" evidence="3">
    <location>
        <begin position="1"/>
        <end position="22"/>
    </location>
</feature>
<dbReference type="SMART" id="SM00477">
    <property type="entry name" value="NUC"/>
    <property type="match status" value="1"/>
</dbReference>
<dbReference type="InterPro" id="IPR040255">
    <property type="entry name" value="Non-specific_endonuclease"/>
</dbReference>
<evidence type="ECO:0000259" key="4">
    <source>
        <dbReference type="SMART" id="SM00477"/>
    </source>
</evidence>
<keyword evidence="6" id="KW-0540">Nuclease</keyword>
<evidence type="ECO:0008006" key="8">
    <source>
        <dbReference type="Google" id="ProtNLM"/>
    </source>
</evidence>
<dbReference type="EMBL" id="LR593886">
    <property type="protein sequence ID" value="VTR93060.1"/>
    <property type="molecule type" value="Genomic_DNA"/>
</dbReference>
<dbReference type="GO" id="GO:0003676">
    <property type="term" value="F:nucleic acid binding"/>
    <property type="evidence" value="ECO:0007669"/>
    <property type="project" value="InterPro"/>
</dbReference>
<name>A0A6P2D0S5_9BACT</name>